<feature type="compositionally biased region" description="Basic and acidic residues" evidence="2">
    <location>
        <begin position="114"/>
        <end position="131"/>
    </location>
</feature>
<reference evidence="4 5" key="1">
    <citation type="submission" date="2024-04" db="EMBL/GenBank/DDBJ databases">
        <authorList>
            <person name="Suleimanova A.D."/>
            <person name="Pudova D.S."/>
            <person name="Shagimardanova E.I."/>
            <person name="Sharipova M.R."/>
        </authorList>
    </citation>
    <scope>NUCLEOTIDE SEQUENCE [LARGE SCALE GENOMIC DNA]</scope>
    <source>
        <strain evidence="4 5">3.1</strain>
    </source>
</reference>
<name>A0ABU9MS49_9GAMM</name>
<gene>
    <name evidence="4" type="ORF">AABB92_22135</name>
</gene>
<dbReference type="PRINTS" id="PR00625">
    <property type="entry name" value="JDOMAIN"/>
</dbReference>
<dbReference type="PANTHER" id="PTHR44145">
    <property type="entry name" value="DNAJ HOMOLOG SUBFAMILY A MEMBER 3, MITOCHONDRIAL"/>
    <property type="match status" value="1"/>
</dbReference>
<dbReference type="InterPro" id="IPR036869">
    <property type="entry name" value="J_dom_sf"/>
</dbReference>
<dbReference type="Gene3D" id="1.10.287.110">
    <property type="entry name" value="DnaJ domain"/>
    <property type="match status" value="1"/>
</dbReference>
<feature type="region of interest" description="Disordered" evidence="2">
    <location>
        <begin position="91"/>
        <end position="131"/>
    </location>
</feature>
<feature type="domain" description="J" evidence="3">
    <location>
        <begin position="16"/>
        <end position="81"/>
    </location>
</feature>
<sequence length="329" mass="36747">MYKTSTQHEENITMRTHYDNLKVSMDAPIEVIQAAYRTLAKKYHPDKNPNNPDAERIMQIINTAYEVLSDPVKRREHDSWIGKENWRRKVEAGKGTSETAQPAYEPTATAAPRQEPKGKPEARSADPGPVKKYDGASNLKLAGYCVLGLVLLMGAVKFLDDKSSAQQGRLAARENDRIIIPSDLKLPTRDPSCAGQQVSYAGGVLWPSFARVMSVRDKHTGLSSLTLDNSRNDQDLYVKLVHSLDRMNGNFARDVFIPAHQQLKLINISAGDYIIKMMNIADGCAQVSPVISLTETRTDRGIEYQDHSLTFYRVVNGNTHLQSMPSSQF</sequence>
<evidence type="ECO:0000259" key="3">
    <source>
        <dbReference type="PROSITE" id="PS50076"/>
    </source>
</evidence>
<evidence type="ECO:0000256" key="1">
    <source>
        <dbReference type="ARBA" id="ARBA00023186"/>
    </source>
</evidence>
<keyword evidence="1" id="KW-0143">Chaperone</keyword>
<dbReference type="Proteomes" id="UP001468095">
    <property type="component" value="Unassembled WGS sequence"/>
</dbReference>
<keyword evidence="5" id="KW-1185">Reference proteome</keyword>
<dbReference type="SUPFAM" id="SSF46565">
    <property type="entry name" value="Chaperone J-domain"/>
    <property type="match status" value="1"/>
</dbReference>
<dbReference type="PANTHER" id="PTHR44145:SF3">
    <property type="entry name" value="DNAJ HOMOLOG SUBFAMILY A MEMBER 3, MITOCHONDRIAL"/>
    <property type="match status" value="1"/>
</dbReference>
<evidence type="ECO:0000256" key="2">
    <source>
        <dbReference type="SAM" id="MobiDB-lite"/>
    </source>
</evidence>
<dbReference type="InterPro" id="IPR001623">
    <property type="entry name" value="DnaJ_domain"/>
</dbReference>
<proteinExistence type="predicted"/>
<evidence type="ECO:0000313" key="5">
    <source>
        <dbReference type="Proteomes" id="UP001468095"/>
    </source>
</evidence>
<accession>A0ABU9MS49</accession>
<dbReference type="InterPro" id="IPR051938">
    <property type="entry name" value="Apopto_cytoskel_mod"/>
</dbReference>
<dbReference type="EMBL" id="JBCGBG010000010">
    <property type="protein sequence ID" value="MEL7698343.1"/>
    <property type="molecule type" value="Genomic_DNA"/>
</dbReference>
<comment type="caution">
    <text evidence="4">The sequence shown here is derived from an EMBL/GenBank/DDBJ whole genome shotgun (WGS) entry which is preliminary data.</text>
</comment>
<dbReference type="PROSITE" id="PS50076">
    <property type="entry name" value="DNAJ_2"/>
    <property type="match status" value="1"/>
</dbReference>
<protein>
    <submittedName>
        <fullName evidence="4">J domain-containing protein</fullName>
    </submittedName>
</protein>
<evidence type="ECO:0000313" key="4">
    <source>
        <dbReference type="EMBL" id="MEL7698343.1"/>
    </source>
</evidence>
<dbReference type="CDD" id="cd06257">
    <property type="entry name" value="DnaJ"/>
    <property type="match status" value="1"/>
</dbReference>
<organism evidence="4 5">
    <name type="scientific">Pantoea brenneri</name>
    <dbReference type="NCBI Taxonomy" id="472694"/>
    <lineage>
        <taxon>Bacteria</taxon>
        <taxon>Pseudomonadati</taxon>
        <taxon>Pseudomonadota</taxon>
        <taxon>Gammaproteobacteria</taxon>
        <taxon>Enterobacterales</taxon>
        <taxon>Erwiniaceae</taxon>
        <taxon>Pantoea</taxon>
    </lineage>
</organism>
<dbReference type="RefSeq" id="WP_031377969.1">
    <property type="nucleotide sequence ID" value="NZ_JBCGBG010000010.1"/>
</dbReference>
<dbReference type="Pfam" id="PF00226">
    <property type="entry name" value="DnaJ"/>
    <property type="match status" value="1"/>
</dbReference>
<dbReference type="SMART" id="SM00271">
    <property type="entry name" value="DnaJ"/>
    <property type="match status" value="1"/>
</dbReference>